<name>A0ABN2SXV7_9MICO</name>
<sequence length="340" mass="35628">MPSIIAFSGINIDRAYPGLGPDAAARRRALSLSALVKVTQQVRDRSIDAIVIVGGLYDDRSVGRETLAAALQVLESAGVPVLIAPGRADPIVAGGEYETGRLANNVWAWTSTEFAEGAQVGGIGIVGRARRGVWDSTPQLSPAFTSAPYLVVGDGIEYDRFEPPAVIHVVTTGSAETADSRSTVLRPVNGDLGEPFGRAAVILIDHAHQVAVDWVDLLAGHPSTEDVDVTSAATTADLLAQVIAAAKSLAPWSVLHLRGLLQPGVVIPATKEEMSGRDDILITDEALEFASVTPESDDHSALAEFARSLDAASVDDRTRHQAMAFGLLALQSSVSEGASL</sequence>
<dbReference type="Gene3D" id="3.60.21.10">
    <property type="match status" value="1"/>
</dbReference>
<evidence type="ECO:0008006" key="3">
    <source>
        <dbReference type="Google" id="ProtNLM"/>
    </source>
</evidence>
<dbReference type="EMBL" id="BAAAOH010000001">
    <property type="protein sequence ID" value="GAA1994460.1"/>
    <property type="molecule type" value="Genomic_DNA"/>
</dbReference>
<organism evidence="1 2">
    <name type="scientific">Microbacterium pumilum</name>
    <dbReference type="NCBI Taxonomy" id="344165"/>
    <lineage>
        <taxon>Bacteria</taxon>
        <taxon>Bacillati</taxon>
        <taxon>Actinomycetota</taxon>
        <taxon>Actinomycetes</taxon>
        <taxon>Micrococcales</taxon>
        <taxon>Microbacteriaceae</taxon>
        <taxon>Microbacterium</taxon>
    </lineage>
</organism>
<dbReference type="Proteomes" id="UP001500326">
    <property type="component" value="Unassembled WGS sequence"/>
</dbReference>
<dbReference type="SUPFAM" id="SSF56300">
    <property type="entry name" value="Metallo-dependent phosphatases"/>
    <property type="match status" value="1"/>
</dbReference>
<protein>
    <recommendedName>
        <fullName evidence="3">DNA repair exonuclease</fullName>
    </recommendedName>
</protein>
<accession>A0ABN2SXV7</accession>
<evidence type="ECO:0000313" key="1">
    <source>
        <dbReference type="EMBL" id="GAA1994460.1"/>
    </source>
</evidence>
<comment type="caution">
    <text evidence="1">The sequence shown here is derived from an EMBL/GenBank/DDBJ whole genome shotgun (WGS) entry which is preliminary data.</text>
</comment>
<dbReference type="RefSeq" id="WP_344064694.1">
    <property type="nucleotide sequence ID" value="NZ_BAAAOH010000001.1"/>
</dbReference>
<dbReference type="InterPro" id="IPR029052">
    <property type="entry name" value="Metallo-depent_PP-like"/>
</dbReference>
<reference evidence="1 2" key="1">
    <citation type="journal article" date="2019" name="Int. J. Syst. Evol. Microbiol.">
        <title>The Global Catalogue of Microorganisms (GCM) 10K type strain sequencing project: providing services to taxonomists for standard genome sequencing and annotation.</title>
        <authorList>
            <consortium name="The Broad Institute Genomics Platform"/>
            <consortium name="The Broad Institute Genome Sequencing Center for Infectious Disease"/>
            <person name="Wu L."/>
            <person name="Ma J."/>
        </authorList>
    </citation>
    <scope>NUCLEOTIDE SEQUENCE [LARGE SCALE GENOMIC DNA]</scope>
    <source>
        <strain evidence="1 2">JCM 14902</strain>
    </source>
</reference>
<keyword evidence="2" id="KW-1185">Reference proteome</keyword>
<evidence type="ECO:0000313" key="2">
    <source>
        <dbReference type="Proteomes" id="UP001500326"/>
    </source>
</evidence>
<proteinExistence type="predicted"/>
<gene>
    <name evidence="1" type="ORF">GCM10009777_32710</name>
</gene>